<feature type="region of interest" description="Disordered" evidence="1">
    <location>
        <begin position="99"/>
        <end position="144"/>
    </location>
</feature>
<dbReference type="Proteomes" id="UP000295620">
    <property type="component" value="Unassembled WGS sequence"/>
</dbReference>
<comment type="caution">
    <text evidence="2">The sequence shown here is derived from an EMBL/GenBank/DDBJ whole genome shotgun (WGS) entry which is preliminary data.</text>
</comment>
<reference evidence="2 3" key="1">
    <citation type="submission" date="2019-03" db="EMBL/GenBank/DDBJ databases">
        <title>Genomic Encyclopedia of Archaeal and Bacterial Type Strains, Phase II (KMG-II): from individual species to whole genera.</title>
        <authorList>
            <person name="Goeker M."/>
        </authorList>
    </citation>
    <scope>NUCLEOTIDE SEQUENCE [LARGE SCALE GENOMIC DNA]</scope>
    <source>
        <strain evidence="2 3">DSM 19035</strain>
    </source>
</reference>
<sequence>MTLRYSIMNEEQSENKATDKLHTPDLGETKDFNNLNFDEESNSFEIDVKGEDKDYDHPLPYDTAAPNGEDDNSDYDEANPYIGDEYKTKEEQVEKGLENSAMHIDNGEILEVSPEDEYLARTPEDDRTDLDEEGYPINDAPPMP</sequence>
<protein>
    <submittedName>
        <fullName evidence="2">Uncharacterized protein</fullName>
    </submittedName>
</protein>
<evidence type="ECO:0000313" key="3">
    <source>
        <dbReference type="Proteomes" id="UP000295620"/>
    </source>
</evidence>
<proteinExistence type="predicted"/>
<dbReference type="AlphaFoldDB" id="A0A4R6SSC7"/>
<organism evidence="2 3">
    <name type="scientific">Pedobacter metabolipauper</name>
    <dbReference type="NCBI Taxonomy" id="425513"/>
    <lineage>
        <taxon>Bacteria</taxon>
        <taxon>Pseudomonadati</taxon>
        <taxon>Bacteroidota</taxon>
        <taxon>Sphingobacteriia</taxon>
        <taxon>Sphingobacteriales</taxon>
        <taxon>Sphingobacteriaceae</taxon>
        <taxon>Pedobacter</taxon>
    </lineage>
</organism>
<evidence type="ECO:0000313" key="2">
    <source>
        <dbReference type="EMBL" id="TDQ07513.1"/>
    </source>
</evidence>
<feature type="region of interest" description="Disordered" evidence="1">
    <location>
        <begin position="1"/>
        <end position="81"/>
    </location>
</feature>
<accession>A0A4R6SSC7</accession>
<dbReference type="EMBL" id="SNYC01000006">
    <property type="protein sequence ID" value="TDQ07513.1"/>
    <property type="molecule type" value="Genomic_DNA"/>
</dbReference>
<keyword evidence="3" id="KW-1185">Reference proteome</keyword>
<gene>
    <name evidence="2" type="ORF">ATK78_3640</name>
</gene>
<name>A0A4R6SSC7_9SPHI</name>
<evidence type="ECO:0000256" key="1">
    <source>
        <dbReference type="SAM" id="MobiDB-lite"/>
    </source>
</evidence>
<feature type="compositionally biased region" description="Basic and acidic residues" evidence="1">
    <location>
        <begin position="13"/>
        <end position="31"/>
    </location>
</feature>
<feature type="compositionally biased region" description="Basic and acidic residues" evidence="1">
    <location>
        <begin position="46"/>
        <end position="59"/>
    </location>
</feature>
<feature type="compositionally biased region" description="Acidic residues" evidence="1">
    <location>
        <begin position="68"/>
        <end position="77"/>
    </location>
</feature>